<dbReference type="EMBL" id="MFKU01000002">
    <property type="protein sequence ID" value="OGG49258.1"/>
    <property type="molecule type" value="Genomic_DNA"/>
</dbReference>
<dbReference type="Proteomes" id="UP000178815">
    <property type="component" value="Unassembled WGS sequence"/>
</dbReference>
<reference evidence="1 2" key="1">
    <citation type="journal article" date="2016" name="Nat. Commun.">
        <title>Thousands of microbial genomes shed light on interconnected biogeochemical processes in an aquifer system.</title>
        <authorList>
            <person name="Anantharaman K."/>
            <person name="Brown C.T."/>
            <person name="Hug L.A."/>
            <person name="Sharon I."/>
            <person name="Castelle C.J."/>
            <person name="Probst A.J."/>
            <person name="Thomas B.C."/>
            <person name="Singh A."/>
            <person name="Wilkins M.J."/>
            <person name="Karaoz U."/>
            <person name="Brodie E.L."/>
            <person name="Williams K.H."/>
            <person name="Hubbard S.S."/>
            <person name="Banfield J.F."/>
        </authorList>
    </citation>
    <scope>NUCLEOTIDE SEQUENCE [LARGE SCALE GENOMIC DNA]</scope>
</reference>
<evidence type="ECO:0000313" key="1">
    <source>
        <dbReference type="EMBL" id="OGG49258.1"/>
    </source>
</evidence>
<dbReference type="AlphaFoldDB" id="A0A1F6CJI2"/>
<accession>A0A1F6CJI2</accession>
<evidence type="ECO:0000313" key="2">
    <source>
        <dbReference type="Proteomes" id="UP000178815"/>
    </source>
</evidence>
<comment type="caution">
    <text evidence="1">The sequence shown here is derived from an EMBL/GenBank/DDBJ whole genome shotgun (WGS) entry which is preliminary data.</text>
</comment>
<organism evidence="1 2">
    <name type="scientific">Candidatus Kaiserbacteria bacterium RIFCSPHIGHO2_01_FULL_53_31</name>
    <dbReference type="NCBI Taxonomy" id="1798481"/>
    <lineage>
        <taxon>Bacteria</taxon>
        <taxon>Candidatus Kaiseribacteriota</taxon>
    </lineage>
</organism>
<gene>
    <name evidence="1" type="ORF">A2678_00670</name>
</gene>
<proteinExistence type="predicted"/>
<sequence>MFILVTAAVYVLNQNRVRITRVEIFGGDTSLASTAQAAMQGRYFGIIPRNSIFFIPDDTIRSDILTAHPDIAAISIFRNGLTGLSIRVTNRAPIARWCGIAPPADGAAHGCYTFDAGGIIFPAATTTEFINSFTLYAPLVGETLEPLRATIAHAEKIPGIFDFARELSTFGSPVTRVVIRSDEVDSYLESGTRLTYVLGHEKSVFDALASAKSFLNLADGSLDYVDLRFDGKVYLKKR</sequence>
<protein>
    <recommendedName>
        <fullName evidence="3">POTRA domain-containing protein</fullName>
    </recommendedName>
</protein>
<dbReference type="STRING" id="1798481.A2678_00670"/>
<evidence type="ECO:0008006" key="3">
    <source>
        <dbReference type="Google" id="ProtNLM"/>
    </source>
</evidence>
<name>A0A1F6CJI2_9BACT</name>